<reference evidence="1 2" key="1">
    <citation type="journal article" date="2016" name="Proc. Natl. Acad. Sci. U.S.A.">
        <title>Lipid metabolic changes in an early divergent fungus govern the establishment of a mutualistic symbiosis with endobacteria.</title>
        <authorList>
            <person name="Lastovetsky O.A."/>
            <person name="Gaspar M.L."/>
            <person name="Mondo S.J."/>
            <person name="LaButti K.M."/>
            <person name="Sandor L."/>
            <person name="Grigoriev I.V."/>
            <person name="Henry S.A."/>
            <person name="Pawlowska T.E."/>
        </authorList>
    </citation>
    <scope>NUCLEOTIDE SEQUENCE [LARGE SCALE GENOMIC DNA]</scope>
    <source>
        <strain evidence="1 2">ATCC 11559</strain>
    </source>
</reference>
<dbReference type="AlphaFoldDB" id="A0A1X0RQT0"/>
<name>A0A1X0RQT0_RHIZD</name>
<evidence type="ECO:0000313" key="1">
    <source>
        <dbReference type="EMBL" id="ORE14340.1"/>
    </source>
</evidence>
<dbReference type="EMBL" id="KV921476">
    <property type="protein sequence ID" value="ORE14340.1"/>
    <property type="molecule type" value="Genomic_DNA"/>
</dbReference>
<gene>
    <name evidence="1" type="ORF">BCV71DRAFT_156750</name>
</gene>
<feature type="non-terminal residue" evidence="1">
    <location>
        <position position="134"/>
    </location>
</feature>
<proteinExistence type="predicted"/>
<dbReference type="VEuPathDB" id="FungiDB:BCV72DRAFT_315910"/>
<accession>A0A1X0RQT0</accession>
<feature type="non-terminal residue" evidence="1">
    <location>
        <position position="1"/>
    </location>
</feature>
<organism evidence="1 2">
    <name type="scientific">Rhizopus microsporus</name>
    <dbReference type="NCBI Taxonomy" id="58291"/>
    <lineage>
        <taxon>Eukaryota</taxon>
        <taxon>Fungi</taxon>
        <taxon>Fungi incertae sedis</taxon>
        <taxon>Mucoromycota</taxon>
        <taxon>Mucoromycotina</taxon>
        <taxon>Mucoromycetes</taxon>
        <taxon>Mucorales</taxon>
        <taxon>Mucorineae</taxon>
        <taxon>Rhizopodaceae</taxon>
        <taxon>Rhizopus</taxon>
    </lineage>
</organism>
<protein>
    <submittedName>
        <fullName evidence="1">Uncharacterized protein</fullName>
    </submittedName>
</protein>
<evidence type="ECO:0000313" key="2">
    <source>
        <dbReference type="Proteomes" id="UP000242381"/>
    </source>
</evidence>
<sequence length="134" mass="15550">DTDALFQTEISRSRLPRGIVTGVEVRVQEPAGEIEKLLKRKMKDKTLLQCWKDFVEKEFYNIADRIEQENDDMQEIDIESMSTTTNVSQHDREAPIRTFSASLMPLIRIDLPADIKDEFLKTIRQTLTDASDYI</sequence>
<dbReference type="Proteomes" id="UP000242381">
    <property type="component" value="Unassembled WGS sequence"/>
</dbReference>